<keyword evidence="1" id="KW-1133">Transmembrane helix</keyword>
<dbReference type="GeneID" id="301104971"/>
<evidence type="ECO:0000313" key="3">
    <source>
        <dbReference type="Proteomes" id="UP000594380"/>
    </source>
</evidence>
<feature type="transmembrane region" description="Helical" evidence="1">
    <location>
        <begin position="36"/>
        <end position="54"/>
    </location>
</feature>
<feature type="transmembrane region" description="Helical" evidence="1">
    <location>
        <begin position="12"/>
        <end position="30"/>
    </location>
</feature>
<keyword evidence="1" id="KW-0472">Membrane</keyword>
<dbReference type="Proteomes" id="UP000594380">
    <property type="component" value="Unassembled WGS sequence"/>
</dbReference>
<organism evidence="2 3">
    <name type="scientific">Paraburkholderia youngii</name>
    <dbReference type="NCBI Taxonomy" id="2782701"/>
    <lineage>
        <taxon>Bacteria</taxon>
        <taxon>Pseudomonadati</taxon>
        <taxon>Pseudomonadota</taxon>
        <taxon>Betaproteobacteria</taxon>
        <taxon>Burkholderiales</taxon>
        <taxon>Burkholderiaceae</taxon>
        <taxon>Paraburkholderia</taxon>
    </lineage>
</organism>
<gene>
    <name evidence="2" type="ORF">G5S42_31960</name>
</gene>
<protein>
    <submittedName>
        <fullName evidence="2">Uncharacterized protein</fullName>
    </submittedName>
</protein>
<reference evidence="2 3" key="1">
    <citation type="submission" date="2020-02" db="EMBL/GenBank/DDBJ databases">
        <title>Paraburkholderia simonii sp. nov. and Paraburkholderia youngii sp. nov. Brazilian and Mexican Mimosa-associated rhizobia.</title>
        <authorList>
            <person name="Mavima L."/>
            <person name="Beukes C.W."/>
            <person name="Chan W.Y."/>
            <person name="Palmer M."/>
            <person name="De Meyer S.E."/>
            <person name="James E.K."/>
            <person name="Venter S.N."/>
            <person name="Steenkamp E.T."/>
        </authorList>
    </citation>
    <scope>NUCLEOTIDE SEQUENCE [LARGE SCALE GENOMIC DNA]</scope>
    <source>
        <strain evidence="2 3">JPY169</strain>
    </source>
</reference>
<name>A0A7Y6K4H1_9BURK</name>
<evidence type="ECO:0000256" key="1">
    <source>
        <dbReference type="SAM" id="Phobius"/>
    </source>
</evidence>
<sequence>MAAYGFIVSERGRDLVIAGVAVIHWVFLLFAGGLKFILLSAVPYVLATALYVWADREQGKPVFITSDWIIFVVVMIGASLESMVSRQEGS</sequence>
<comment type="caution">
    <text evidence="2">The sequence shown here is derived from an EMBL/GenBank/DDBJ whole genome shotgun (WGS) entry which is preliminary data.</text>
</comment>
<dbReference type="AlphaFoldDB" id="A0A7Y6K4H1"/>
<evidence type="ECO:0000313" key="2">
    <source>
        <dbReference type="EMBL" id="NUY04222.1"/>
    </source>
</evidence>
<dbReference type="RefSeq" id="WP_176110792.1">
    <property type="nucleotide sequence ID" value="NZ_JAALDK010000002.1"/>
</dbReference>
<feature type="transmembrane region" description="Helical" evidence="1">
    <location>
        <begin position="61"/>
        <end position="80"/>
    </location>
</feature>
<proteinExistence type="predicted"/>
<accession>A0A7Y6K4H1</accession>
<dbReference type="EMBL" id="JAALDK010000002">
    <property type="protein sequence ID" value="NUY04222.1"/>
    <property type="molecule type" value="Genomic_DNA"/>
</dbReference>
<keyword evidence="1" id="KW-0812">Transmembrane</keyword>